<dbReference type="InterPro" id="IPR024211">
    <property type="entry name" value="DUF3841"/>
</dbReference>
<accession>A0A101JQQ8</accession>
<organism evidence="1 2">
    <name type="scientific">Actinoplanes awajinensis subsp. mycoplanecinus</name>
    <dbReference type="NCBI Taxonomy" id="135947"/>
    <lineage>
        <taxon>Bacteria</taxon>
        <taxon>Bacillati</taxon>
        <taxon>Actinomycetota</taxon>
        <taxon>Actinomycetes</taxon>
        <taxon>Micromonosporales</taxon>
        <taxon>Micromonosporaceae</taxon>
        <taxon>Actinoplanes</taxon>
    </lineage>
</organism>
<gene>
    <name evidence="1" type="ORF">ADL15_22140</name>
</gene>
<reference evidence="1 2" key="1">
    <citation type="submission" date="2015-10" db="EMBL/GenBank/DDBJ databases">
        <authorList>
            <person name="Gilbert D.G."/>
        </authorList>
    </citation>
    <scope>NUCLEOTIDE SEQUENCE [LARGE SCALE GENOMIC DNA]</scope>
    <source>
        <strain evidence="1 2">NRRL B-16712</strain>
    </source>
</reference>
<name>A0A101JQQ8_9ACTN</name>
<evidence type="ECO:0000313" key="1">
    <source>
        <dbReference type="EMBL" id="KUL31438.1"/>
    </source>
</evidence>
<dbReference type="EMBL" id="LLZH01000212">
    <property type="protein sequence ID" value="KUL31438.1"/>
    <property type="molecule type" value="Genomic_DNA"/>
</dbReference>
<proteinExistence type="predicted"/>
<dbReference type="Pfam" id="PF12952">
    <property type="entry name" value="DUF3841"/>
    <property type="match status" value="1"/>
</dbReference>
<evidence type="ECO:0008006" key="3">
    <source>
        <dbReference type="Google" id="ProtNLM"/>
    </source>
</evidence>
<evidence type="ECO:0000313" key="2">
    <source>
        <dbReference type="Proteomes" id="UP000053244"/>
    </source>
</evidence>
<protein>
    <recommendedName>
        <fullName evidence="3">DUF3841 domain-containing protein</fullName>
    </recommendedName>
</protein>
<dbReference type="RefSeq" id="WP_067694345.1">
    <property type="nucleotide sequence ID" value="NZ_LLZH01000212.1"/>
</dbReference>
<keyword evidence="2" id="KW-1185">Reference proteome</keyword>
<dbReference type="Proteomes" id="UP000053244">
    <property type="component" value="Unassembled WGS sequence"/>
</dbReference>
<dbReference type="OrthoDB" id="286252at2"/>
<sequence>MTLYSVLSADAWAVLADTGVLTGRADLIDEFFTDAYTWIRAVAARRGLGDAWPIWLWAKTTRLELVRQARFAAREEPGSVLITARIPRSRLLISDFETWHLVLNFAPVFPASATDADVDAFYDRFDAEAPGWRRAETASPEARAVLERTWELIFDTSAWFAMPHWQATVAELRITDVTAAVILTVPTAGTRRAPGGPTPAC</sequence>
<comment type="caution">
    <text evidence="1">The sequence shown here is derived from an EMBL/GenBank/DDBJ whole genome shotgun (WGS) entry which is preliminary data.</text>
</comment>
<dbReference type="AlphaFoldDB" id="A0A101JQQ8"/>